<name>A0A3N0V4T4_9GAMM</name>
<dbReference type="InterPro" id="IPR029058">
    <property type="entry name" value="AB_hydrolase_fold"/>
</dbReference>
<dbReference type="Proteomes" id="UP000282106">
    <property type="component" value="Unassembled WGS sequence"/>
</dbReference>
<dbReference type="Gene3D" id="3.40.50.1820">
    <property type="entry name" value="alpha/beta hydrolase"/>
    <property type="match status" value="1"/>
</dbReference>
<gene>
    <name evidence="2" type="ORF">ED208_13775</name>
</gene>
<evidence type="ECO:0000313" key="3">
    <source>
        <dbReference type="Proteomes" id="UP000282106"/>
    </source>
</evidence>
<proteinExistence type="predicted"/>
<reference evidence="2 3" key="1">
    <citation type="submission" date="2018-10" db="EMBL/GenBank/DDBJ databases">
        <authorList>
            <person name="Chen W.-M."/>
        </authorList>
    </citation>
    <scope>NUCLEOTIDE SEQUENCE [LARGE SCALE GENOMIC DNA]</scope>
    <source>
        <strain evidence="2 3">THS-13</strain>
    </source>
</reference>
<feature type="compositionally biased region" description="Pro residues" evidence="1">
    <location>
        <begin position="66"/>
        <end position="76"/>
    </location>
</feature>
<dbReference type="AlphaFoldDB" id="A0A3N0V4T4"/>
<dbReference type="GO" id="GO:0004806">
    <property type="term" value="F:triacylglycerol lipase activity"/>
    <property type="evidence" value="ECO:0007669"/>
    <property type="project" value="InterPro"/>
</dbReference>
<dbReference type="EMBL" id="RJVO01000007">
    <property type="protein sequence ID" value="ROH87779.1"/>
    <property type="molecule type" value="Genomic_DNA"/>
</dbReference>
<dbReference type="Pfam" id="PF03583">
    <property type="entry name" value="LIP"/>
    <property type="match status" value="1"/>
</dbReference>
<evidence type="ECO:0000256" key="1">
    <source>
        <dbReference type="SAM" id="MobiDB-lite"/>
    </source>
</evidence>
<dbReference type="GO" id="GO:0016042">
    <property type="term" value="P:lipid catabolic process"/>
    <property type="evidence" value="ECO:0007669"/>
    <property type="project" value="InterPro"/>
</dbReference>
<accession>A0A3N0V4T4</accession>
<dbReference type="PANTHER" id="PTHR34853:SF1">
    <property type="entry name" value="LIPASE 5"/>
    <property type="match status" value="1"/>
</dbReference>
<dbReference type="SUPFAM" id="SSF53474">
    <property type="entry name" value="alpha/beta-Hydrolases"/>
    <property type="match status" value="1"/>
</dbReference>
<dbReference type="Gene3D" id="1.10.260.130">
    <property type="match status" value="1"/>
</dbReference>
<dbReference type="PIRSF" id="PIRSF029171">
    <property type="entry name" value="Esterase_LipA"/>
    <property type="match status" value="1"/>
</dbReference>
<dbReference type="InParanoid" id="A0A3N0V4T4"/>
<protein>
    <recommendedName>
        <fullName evidence="4">Lipase</fullName>
    </recommendedName>
</protein>
<evidence type="ECO:0000313" key="2">
    <source>
        <dbReference type="EMBL" id="ROH87779.1"/>
    </source>
</evidence>
<evidence type="ECO:0008006" key="4">
    <source>
        <dbReference type="Google" id="ProtNLM"/>
    </source>
</evidence>
<feature type="compositionally biased region" description="Polar residues" evidence="1">
    <location>
        <begin position="12"/>
        <end position="21"/>
    </location>
</feature>
<organism evidence="2 3">
    <name type="scientific">Stagnimonas aquatica</name>
    <dbReference type="NCBI Taxonomy" id="2689987"/>
    <lineage>
        <taxon>Bacteria</taxon>
        <taxon>Pseudomonadati</taxon>
        <taxon>Pseudomonadota</taxon>
        <taxon>Gammaproteobacteria</taxon>
        <taxon>Nevskiales</taxon>
        <taxon>Nevskiaceae</taxon>
        <taxon>Stagnimonas</taxon>
    </lineage>
</organism>
<keyword evidence="3" id="KW-1185">Reference proteome</keyword>
<dbReference type="InterPro" id="IPR005152">
    <property type="entry name" value="Lipase_secreted"/>
</dbReference>
<dbReference type="PANTHER" id="PTHR34853">
    <property type="match status" value="1"/>
</dbReference>
<feature type="region of interest" description="Disordered" evidence="1">
    <location>
        <begin position="46"/>
        <end position="76"/>
    </location>
</feature>
<comment type="caution">
    <text evidence="2">The sequence shown here is derived from an EMBL/GenBank/DDBJ whole genome shotgun (WGS) entry which is preliminary data.</text>
</comment>
<sequence>MASADRDGENAGLTTLDQPAVNSAPTRSACGLLLLTLGLTGCGASSEAPAVSDGAEAAQHSRYLPTPDPDPFYAPPTPLLALPPGSLLRSREVRFAPLGLPLPYPAWQLQYLSTDVHGRPQAQTAVVVQPLTPALSGQRPLLSYHFFTDSLGLQCQPTRQVTGSLANRDTQVETLEYLPQLLALGWTLIFPDYQGPDAAFGVGRVYAPIILDGIRAAESFEPLGLAGRDTPVGMMGYSGGAIATGWAAALQPRYAPELNLVGVAAGGLPANLEASFPAFEAAASNFKLAFSMLIGIQRAYPQFLPPGLLNAAGERSAEAVKDGCGGATTDGSAVPTGLYSDYLSVEDFYATPGARQVFPLLDLKQAGVAPSADVYLYHQEDDELVPVEETAALADHWCAAGTPVHFQRASPGNHTAGGALAVPGQWLYLLSRFAGATEPVLPPGTESCN</sequence>
<feature type="region of interest" description="Disordered" evidence="1">
    <location>
        <begin position="1"/>
        <end position="21"/>
    </location>
</feature>